<evidence type="ECO:0000313" key="2">
    <source>
        <dbReference type="EMBL" id="TQF14057.1"/>
    </source>
</evidence>
<dbReference type="EMBL" id="VIFM01000079">
    <property type="protein sequence ID" value="TQF14057.1"/>
    <property type="molecule type" value="Genomic_DNA"/>
</dbReference>
<sequence>MLNSDSRKTNSDLVAQEFPDPPPEKDRGLRAPTGEEATPVFSARLSLPPPPPADEPAANDER</sequence>
<dbReference type="AlphaFoldDB" id="A0A540WYH2"/>
<keyword evidence="3" id="KW-1185">Reference proteome</keyword>
<accession>A0A540WYH2</accession>
<organism evidence="2 3">
    <name type="scientific">Myxococcus llanfairpwllgwyngyllgogerychwyrndrobwllllantysiliogogogochensis</name>
    <dbReference type="NCBI Taxonomy" id="2590453"/>
    <lineage>
        <taxon>Bacteria</taxon>
        <taxon>Pseudomonadati</taxon>
        <taxon>Myxococcota</taxon>
        <taxon>Myxococcia</taxon>
        <taxon>Myxococcales</taxon>
        <taxon>Cystobacterineae</taxon>
        <taxon>Myxococcaceae</taxon>
        <taxon>Myxococcus</taxon>
    </lineage>
</organism>
<dbReference type="RefSeq" id="WP_141644208.1">
    <property type="nucleotide sequence ID" value="NZ_VIFM01000079.1"/>
</dbReference>
<dbReference type="Proteomes" id="UP000315369">
    <property type="component" value="Unassembled WGS sequence"/>
</dbReference>
<gene>
    <name evidence="2" type="ORF">FJV41_20510</name>
</gene>
<name>A0A540WYH2_9BACT</name>
<proteinExistence type="predicted"/>
<feature type="region of interest" description="Disordered" evidence="1">
    <location>
        <begin position="1"/>
        <end position="62"/>
    </location>
</feature>
<feature type="compositionally biased region" description="Basic and acidic residues" evidence="1">
    <location>
        <begin position="1"/>
        <end position="10"/>
    </location>
</feature>
<evidence type="ECO:0000256" key="1">
    <source>
        <dbReference type="SAM" id="MobiDB-lite"/>
    </source>
</evidence>
<protein>
    <submittedName>
        <fullName evidence="2">Uncharacterized protein</fullName>
    </submittedName>
</protein>
<reference evidence="2 3" key="1">
    <citation type="submission" date="2019-06" db="EMBL/GenBank/DDBJ databases">
        <authorList>
            <person name="Livingstone P."/>
            <person name="Whitworth D."/>
        </authorList>
    </citation>
    <scope>NUCLEOTIDE SEQUENCE [LARGE SCALE GENOMIC DNA]</scope>
    <source>
        <strain evidence="2 3">AM401</strain>
    </source>
</reference>
<evidence type="ECO:0000313" key="3">
    <source>
        <dbReference type="Proteomes" id="UP000315369"/>
    </source>
</evidence>
<comment type="caution">
    <text evidence="2">The sequence shown here is derived from an EMBL/GenBank/DDBJ whole genome shotgun (WGS) entry which is preliminary data.</text>
</comment>